<dbReference type="PROSITE" id="PS00905">
    <property type="entry name" value="GTP1_OBG"/>
    <property type="match status" value="1"/>
</dbReference>
<dbReference type="EMBL" id="CP061799">
    <property type="protein sequence ID" value="QTA79858.1"/>
    <property type="molecule type" value="Genomic_DNA"/>
</dbReference>
<dbReference type="GO" id="GO:0000287">
    <property type="term" value="F:magnesium ion binding"/>
    <property type="evidence" value="ECO:0007669"/>
    <property type="project" value="InterPro"/>
</dbReference>
<dbReference type="Proteomes" id="UP000663720">
    <property type="component" value="Chromosome"/>
</dbReference>
<dbReference type="GO" id="GO:0005737">
    <property type="term" value="C:cytoplasm"/>
    <property type="evidence" value="ECO:0007669"/>
    <property type="project" value="UniProtKB-SubCell"/>
</dbReference>
<keyword evidence="4 8" id="KW-0547">Nucleotide-binding</keyword>
<dbReference type="NCBIfam" id="TIGR02729">
    <property type="entry name" value="Obg_CgtA"/>
    <property type="match status" value="1"/>
</dbReference>
<keyword evidence="12" id="KW-1185">Reference proteome</keyword>
<proteinExistence type="inferred from homology"/>
<evidence type="ECO:0000256" key="4">
    <source>
        <dbReference type="ARBA" id="ARBA00022741"/>
    </source>
</evidence>
<dbReference type="Gene3D" id="2.70.210.12">
    <property type="entry name" value="GTP1/OBG domain"/>
    <property type="match status" value="1"/>
</dbReference>
<comment type="subcellular location">
    <subcellularLocation>
        <location evidence="8">Cytoplasm</location>
    </subcellularLocation>
</comment>
<evidence type="ECO:0000256" key="7">
    <source>
        <dbReference type="ARBA" id="ARBA00023134"/>
    </source>
</evidence>
<dbReference type="Pfam" id="PF01018">
    <property type="entry name" value="GTP1_OBG"/>
    <property type="match status" value="1"/>
</dbReference>
<dbReference type="PANTHER" id="PTHR11702:SF31">
    <property type="entry name" value="MITOCHONDRIAL RIBOSOME-ASSOCIATED GTPASE 2"/>
    <property type="match status" value="1"/>
</dbReference>
<feature type="domain" description="OBG-type G" evidence="9">
    <location>
        <begin position="160"/>
        <end position="333"/>
    </location>
</feature>
<evidence type="ECO:0000256" key="2">
    <source>
        <dbReference type="ARBA" id="ARBA00022490"/>
    </source>
</evidence>
<dbReference type="Pfam" id="PF01926">
    <property type="entry name" value="MMR_HSR1"/>
    <property type="match status" value="1"/>
</dbReference>
<dbReference type="GO" id="GO:0042254">
    <property type="term" value="P:ribosome biogenesis"/>
    <property type="evidence" value="ECO:0007669"/>
    <property type="project" value="UniProtKB-UniRule"/>
</dbReference>
<protein>
    <recommendedName>
        <fullName evidence="8">GTPase Obg</fullName>
        <ecNumber evidence="8">3.6.5.-</ecNumber>
    </recommendedName>
    <alternativeName>
        <fullName evidence="8">GTP-binding protein Obg</fullName>
    </alternativeName>
</protein>
<keyword evidence="3 8" id="KW-0479">Metal-binding</keyword>
<keyword evidence="2 8" id="KW-0963">Cytoplasm</keyword>
<dbReference type="KEGG" id="dli:dnl_21400"/>
<dbReference type="InterPro" id="IPR031167">
    <property type="entry name" value="G_OBG"/>
</dbReference>
<gene>
    <name evidence="8 11" type="primary">obg</name>
    <name evidence="11" type="ORF">dnl_21400</name>
</gene>
<dbReference type="SUPFAM" id="SSF82051">
    <property type="entry name" value="Obg GTP-binding protein N-terminal domain"/>
    <property type="match status" value="1"/>
</dbReference>
<dbReference type="InterPro" id="IPR006169">
    <property type="entry name" value="GTP1_OBG_dom"/>
</dbReference>
<feature type="domain" description="Obg" evidence="10">
    <location>
        <begin position="1"/>
        <end position="159"/>
    </location>
</feature>
<dbReference type="SUPFAM" id="SSF52540">
    <property type="entry name" value="P-loop containing nucleoside triphosphate hydrolases"/>
    <property type="match status" value="1"/>
</dbReference>
<dbReference type="NCBIfam" id="NF008954">
    <property type="entry name" value="PRK12296.1"/>
    <property type="match status" value="1"/>
</dbReference>
<dbReference type="InterPro" id="IPR027417">
    <property type="entry name" value="P-loop_NTPase"/>
</dbReference>
<feature type="binding site" evidence="8">
    <location>
        <position position="173"/>
    </location>
    <ligand>
        <name>Mg(2+)</name>
        <dbReference type="ChEBI" id="CHEBI:18420"/>
    </ligand>
</feature>
<dbReference type="PANTHER" id="PTHR11702">
    <property type="entry name" value="DEVELOPMENTALLY REGULATED GTP-BINDING PROTEIN-RELATED"/>
    <property type="match status" value="1"/>
</dbReference>
<dbReference type="GO" id="GO:0005525">
    <property type="term" value="F:GTP binding"/>
    <property type="evidence" value="ECO:0007669"/>
    <property type="project" value="UniProtKB-UniRule"/>
</dbReference>
<dbReference type="InterPro" id="IPR005225">
    <property type="entry name" value="Small_GTP-bd"/>
</dbReference>
<dbReference type="HAMAP" id="MF_01454">
    <property type="entry name" value="GTPase_Obg"/>
    <property type="match status" value="1"/>
</dbReference>
<dbReference type="PRINTS" id="PR00326">
    <property type="entry name" value="GTP1OBG"/>
</dbReference>
<dbReference type="NCBIfam" id="NF008955">
    <property type="entry name" value="PRK12297.1"/>
    <property type="match status" value="1"/>
</dbReference>
<dbReference type="RefSeq" id="WP_207691564.1">
    <property type="nucleotide sequence ID" value="NZ_CP061799.1"/>
</dbReference>
<evidence type="ECO:0000256" key="3">
    <source>
        <dbReference type="ARBA" id="ARBA00022723"/>
    </source>
</evidence>
<dbReference type="EC" id="3.6.5.-" evidence="8"/>
<reference evidence="11" key="1">
    <citation type="journal article" date="2021" name="Microb. Physiol.">
        <title>Proteogenomic Insights into the Physiology of Marine, Sulfate-Reducing, Filamentous Desulfonema limicola and Desulfonema magnum.</title>
        <authorList>
            <person name="Schnaars V."/>
            <person name="Wohlbrand L."/>
            <person name="Scheve S."/>
            <person name="Hinrichs C."/>
            <person name="Reinhardt R."/>
            <person name="Rabus R."/>
        </authorList>
    </citation>
    <scope>NUCLEOTIDE SEQUENCE</scope>
    <source>
        <strain evidence="11">5ac10</strain>
    </source>
</reference>
<evidence type="ECO:0000256" key="5">
    <source>
        <dbReference type="ARBA" id="ARBA00022801"/>
    </source>
</evidence>
<dbReference type="PROSITE" id="PS51883">
    <property type="entry name" value="OBG"/>
    <property type="match status" value="1"/>
</dbReference>
<evidence type="ECO:0000313" key="12">
    <source>
        <dbReference type="Proteomes" id="UP000663720"/>
    </source>
</evidence>
<evidence type="ECO:0000259" key="10">
    <source>
        <dbReference type="PROSITE" id="PS51883"/>
    </source>
</evidence>
<dbReference type="FunFam" id="2.70.210.12:FF:000001">
    <property type="entry name" value="GTPase Obg"/>
    <property type="match status" value="1"/>
</dbReference>
<dbReference type="InterPro" id="IPR006074">
    <property type="entry name" value="GTP1-OBG_CS"/>
</dbReference>
<name>A0A975GG43_9BACT</name>
<organism evidence="11 12">
    <name type="scientific">Desulfonema limicola</name>
    <dbReference type="NCBI Taxonomy" id="45656"/>
    <lineage>
        <taxon>Bacteria</taxon>
        <taxon>Pseudomonadati</taxon>
        <taxon>Thermodesulfobacteriota</taxon>
        <taxon>Desulfobacteria</taxon>
        <taxon>Desulfobacterales</taxon>
        <taxon>Desulfococcaceae</taxon>
        <taxon>Desulfonema</taxon>
    </lineage>
</organism>
<dbReference type="AlphaFoldDB" id="A0A975GG43"/>
<feature type="binding site" evidence="8">
    <location>
        <position position="193"/>
    </location>
    <ligand>
        <name>Mg(2+)</name>
        <dbReference type="ChEBI" id="CHEBI:18420"/>
    </ligand>
</feature>
<comment type="function">
    <text evidence="8">An essential GTPase which binds GTP, GDP and possibly (p)ppGpp with moderate affinity, with high nucleotide exchange rates and a fairly low GTP hydrolysis rate. Plays a role in control of the cell cycle, stress response, ribosome biogenesis and in those bacteria that undergo differentiation, in morphogenesis control.</text>
</comment>
<evidence type="ECO:0000256" key="6">
    <source>
        <dbReference type="ARBA" id="ARBA00022842"/>
    </source>
</evidence>
<dbReference type="CDD" id="cd01898">
    <property type="entry name" value="Obg"/>
    <property type="match status" value="1"/>
</dbReference>
<evidence type="ECO:0000256" key="1">
    <source>
        <dbReference type="ARBA" id="ARBA00007699"/>
    </source>
</evidence>
<comment type="subunit">
    <text evidence="8">Monomer.</text>
</comment>
<feature type="binding site" evidence="8">
    <location>
        <begin position="213"/>
        <end position="216"/>
    </location>
    <ligand>
        <name>GTP</name>
        <dbReference type="ChEBI" id="CHEBI:37565"/>
    </ligand>
</feature>
<dbReference type="InterPro" id="IPR014100">
    <property type="entry name" value="GTP-bd_Obg/CgtA"/>
</dbReference>
<dbReference type="PIRSF" id="PIRSF002401">
    <property type="entry name" value="GTP_bd_Obg/CgtA"/>
    <property type="match status" value="1"/>
</dbReference>
<dbReference type="InterPro" id="IPR006073">
    <property type="entry name" value="GTP-bd"/>
</dbReference>
<dbReference type="PROSITE" id="PS51710">
    <property type="entry name" value="G_OBG"/>
    <property type="match status" value="1"/>
</dbReference>
<keyword evidence="5 8" id="KW-0378">Hydrolase</keyword>
<dbReference type="NCBIfam" id="TIGR00231">
    <property type="entry name" value="small_GTP"/>
    <property type="match status" value="1"/>
</dbReference>
<sequence length="359" mass="38979">MKFIDEALITVRSGDGGRGCVSFRRERFIPKGGPDGGDGGKGGDVIFTTASQKRTLYHLQYKKHYKAKNGQGGQGNQKTGRGGDDVIIDIPPGTLVSDADTGEIIKDFTQPDETFIIAHGGRGGQGNLRFKSSTNRVPRFAQPGEPGQTLNLKLDLKLLADVGIMGFPNAGKSTLISVISSAKPKVADYPFTTLIPNLGVVKTDMGEPFVVADIPGLIEGAHTGAGLGIQFLRHIERTSILIHLIDALDIDPDNPLSRYRAINSELARYSPALSEKPQVVVLNKMDMPGADVAAELFESAVKDSKEEIDFICISAVTGKDIDKLKIKIVQYLDLYQKSPVRENSFQENQDHENYPANLF</sequence>
<accession>A0A975GG43</accession>
<feature type="binding site" evidence="8">
    <location>
        <begin position="314"/>
        <end position="316"/>
    </location>
    <ligand>
        <name>GTP</name>
        <dbReference type="ChEBI" id="CHEBI:37565"/>
    </ligand>
</feature>
<dbReference type="NCBIfam" id="NF008956">
    <property type="entry name" value="PRK12299.1"/>
    <property type="match status" value="1"/>
</dbReference>
<feature type="binding site" evidence="8">
    <location>
        <begin position="283"/>
        <end position="286"/>
    </location>
    <ligand>
        <name>GTP</name>
        <dbReference type="ChEBI" id="CHEBI:37565"/>
    </ligand>
</feature>
<comment type="cofactor">
    <cofactor evidence="8">
        <name>Mg(2+)</name>
        <dbReference type="ChEBI" id="CHEBI:18420"/>
    </cofactor>
</comment>
<keyword evidence="7 8" id="KW-0342">GTP-binding</keyword>
<dbReference type="InterPro" id="IPR045086">
    <property type="entry name" value="OBG_GTPase"/>
</dbReference>
<comment type="similarity">
    <text evidence="1 8">Belongs to the TRAFAC class OBG-HflX-like GTPase superfamily. OBG GTPase family.</text>
</comment>
<feature type="binding site" evidence="8">
    <location>
        <begin position="166"/>
        <end position="173"/>
    </location>
    <ligand>
        <name>GTP</name>
        <dbReference type="ChEBI" id="CHEBI:37565"/>
    </ligand>
</feature>
<evidence type="ECO:0000256" key="8">
    <source>
        <dbReference type="HAMAP-Rule" id="MF_01454"/>
    </source>
</evidence>
<keyword evidence="6 8" id="KW-0460">Magnesium</keyword>
<dbReference type="GO" id="GO:0003924">
    <property type="term" value="F:GTPase activity"/>
    <property type="evidence" value="ECO:0007669"/>
    <property type="project" value="UniProtKB-UniRule"/>
</dbReference>
<feature type="binding site" evidence="8">
    <location>
        <begin position="191"/>
        <end position="195"/>
    </location>
    <ligand>
        <name>GTP</name>
        <dbReference type="ChEBI" id="CHEBI:37565"/>
    </ligand>
</feature>
<dbReference type="GO" id="GO:0043022">
    <property type="term" value="F:ribosome binding"/>
    <property type="evidence" value="ECO:0007669"/>
    <property type="project" value="UniProtKB-ARBA"/>
</dbReference>
<dbReference type="Gene3D" id="3.40.50.300">
    <property type="entry name" value="P-loop containing nucleotide triphosphate hydrolases"/>
    <property type="match status" value="1"/>
</dbReference>
<evidence type="ECO:0000313" key="11">
    <source>
        <dbReference type="EMBL" id="QTA79858.1"/>
    </source>
</evidence>
<evidence type="ECO:0000259" key="9">
    <source>
        <dbReference type="PROSITE" id="PS51710"/>
    </source>
</evidence>
<dbReference type="InterPro" id="IPR036726">
    <property type="entry name" value="GTP1_OBG_dom_sf"/>
</dbReference>